<accession>A0A1B1T8T0</accession>
<organism evidence="2">
    <name type="scientific">uncultured Poseidoniia archaeon</name>
    <dbReference type="NCBI Taxonomy" id="1697135"/>
    <lineage>
        <taxon>Archaea</taxon>
        <taxon>Methanobacteriati</taxon>
        <taxon>Thermoplasmatota</taxon>
        <taxon>Candidatus Poseidoniia</taxon>
        <taxon>environmental samples</taxon>
    </lineage>
</organism>
<dbReference type="InterPro" id="IPR019198">
    <property type="entry name" value="Beta_propeller_containing"/>
</dbReference>
<reference evidence="2" key="2">
    <citation type="journal article" date="2015" name="ISME J.">
        <title>A new class of marine Euryarchaeota group II from the Mediterranean deep chlorophyll maximum.</title>
        <authorList>
            <person name="Martin-Cuadrado A.B."/>
            <person name="Garcia-Heredia I."/>
            <person name="Molto A.G."/>
            <person name="Lopez-Ubeda R."/>
            <person name="Kimes N."/>
            <person name="Lopez-Garcia P."/>
            <person name="Moreira D."/>
            <person name="Rodriguez-Valera F."/>
        </authorList>
    </citation>
    <scope>NUCLEOTIDE SEQUENCE</scope>
</reference>
<proteinExistence type="predicted"/>
<evidence type="ECO:0000256" key="1">
    <source>
        <dbReference type="SAM" id="MobiDB-lite"/>
    </source>
</evidence>
<feature type="region of interest" description="Disordered" evidence="1">
    <location>
        <begin position="772"/>
        <end position="815"/>
    </location>
</feature>
<feature type="compositionally biased region" description="Acidic residues" evidence="1">
    <location>
        <begin position="778"/>
        <end position="804"/>
    </location>
</feature>
<feature type="region of interest" description="Disordered" evidence="1">
    <location>
        <begin position="108"/>
        <end position="142"/>
    </location>
</feature>
<name>A0A1B1T8T0_9ARCH</name>
<dbReference type="AlphaFoldDB" id="A0A1B1T8T0"/>
<evidence type="ECO:0000313" key="2">
    <source>
        <dbReference type="EMBL" id="ANV78686.1"/>
    </source>
</evidence>
<protein>
    <submittedName>
        <fullName evidence="2">Secreted protein</fullName>
    </submittedName>
</protein>
<dbReference type="PROSITE" id="PS51257">
    <property type="entry name" value="PROKAR_LIPOPROTEIN"/>
    <property type="match status" value="1"/>
</dbReference>
<reference evidence="2" key="1">
    <citation type="submission" date="2014-11" db="EMBL/GenBank/DDBJ databases">
        <authorList>
            <person name="Zhu J."/>
            <person name="Qi W."/>
            <person name="Song R."/>
        </authorList>
    </citation>
    <scope>NUCLEOTIDE SEQUENCE</scope>
</reference>
<sequence length="815" mass="92419">MNTRPVTSIIVLFTLISSGCLGIIEDINDDIDNKIDFIDGEYPELNLSERIYGSPELVNYDECDNLLDDLRNSVHDEMMVQLDQQSYYHWSPSQMYLRTFDDVALAESDGMPGASDSTTSDLSSNDREGEFSGTNNQESGVDEADFIKTDGHYVYMLNGNKFLIMGVPEFGSINLVSNLSMLGSPMQMMLEGDRIVITSSVNYWNLESNHPLLELMGHEESYSYYGSDGSLQTHTYTRYESLVMYSVVDISDKSNPVIEEELFIEGNYHTARLVDGTVRSVTHLYTYFDGIRTWVDLPQYYYEMEDPQERMVLWNRSLRDTINSNQEEINSLTLEDFVPQMYLMNSDGTYSTISSYSDNCSEFSASQNSSVRGLTTIMTMKLLGEETEFEIDHITSRWAHVYSSGNTLLLAEPVADWWWFWRNNDFEDATNIHAFDISDSNSTSYLGSGRVSGTVQDQFSMSEFQGSIRIASTSDTWGRWWLDGEVDDNGEPIFTGPSNQVTILHHEGEDCLISPCNSLVQVGVVENIAPNETIWSARFIGDRGYLVTFENIDPLWVIDLSNPFNPIILGELEVPGVSTYIHPVNENTLLTIGIGPGEDGLGLDWSTTQISLFDVSDPTNPTLADSMPISPAYIDENCEDIRICGWSWSWSEATYEHKAFTYWAPADLLAIPLSTYRHVYNDESPYYYNYEYISMLKLINVDLENLSLSTHGEVDHSEFYDNEDNWWYSSTSVRRSIFMGEYIYAFSSLGVTVHNLSEMSLTDELLIPGQSTPSWYYEEQEVTEEESDESNESSEEGNEGDEPCPDGPEGESCRD</sequence>
<dbReference type="Pfam" id="PF09826">
    <property type="entry name" value="Beta_propel"/>
    <property type="match status" value="1"/>
</dbReference>
<dbReference type="EMBL" id="KP211793">
    <property type="protein sequence ID" value="ANV78686.1"/>
    <property type="molecule type" value="Genomic_DNA"/>
</dbReference>